<gene>
    <name evidence="6" type="ORF">P775_07655</name>
</gene>
<evidence type="ECO:0000313" key="6">
    <source>
        <dbReference type="EMBL" id="PIL20775.1"/>
    </source>
</evidence>
<name>A0A2G8RGR7_9RHOB</name>
<keyword evidence="3" id="KW-0238">DNA-binding</keyword>
<keyword evidence="7" id="KW-1185">Reference proteome</keyword>
<dbReference type="InterPro" id="IPR036397">
    <property type="entry name" value="RNaseH_sf"/>
</dbReference>
<keyword evidence="2" id="KW-0815">Transposition</keyword>
<dbReference type="PANTHER" id="PTHR35528:SF3">
    <property type="entry name" value="BLL1675 PROTEIN"/>
    <property type="match status" value="1"/>
</dbReference>
<dbReference type="GO" id="GO:0003677">
    <property type="term" value="F:DNA binding"/>
    <property type="evidence" value="ECO:0007669"/>
    <property type="project" value="UniProtKB-KW"/>
</dbReference>
<dbReference type="GO" id="GO:0032196">
    <property type="term" value="P:transposition"/>
    <property type="evidence" value="ECO:0007669"/>
    <property type="project" value="UniProtKB-KW"/>
</dbReference>
<dbReference type="Proteomes" id="UP000231259">
    <property type="component" value="Unassembled WGS sequence"/>
</dbReference>
<evidence type="ECO:0000256" key="1">
    <source>
        <dbReference type="ARBA" id="ARBA00002286"/>
    </source>
</evidence>
<organism evidence="6 7">
    <name type="scientific">Puniceibacterium antarcticum</name>
    <dbReference type="NCBI Taxonomy" id="1206336"/>
    <lineage>
        <taxon>Bacteria</taxon>
        <taxon>Pseudomonadati</taxon>
        <taxon>Pseudomonadota</taxon>
        <taxon>Alphaproteobacteria</taxon>
        <taxon>Rhodobacterales</taxon>
        <taxon>Paracoccaceae</taxon>
        <taxon>Puniceibacterium</taxon>
    </lineage>
</organism>
<dbReference type="InterPro" id="IPR012337">
    <property type="entry name" value="RNaseH-like_sf"/>
</dbReference>
<evidence type="ECO:0000259" key="5">
    <source>
        <dbReference type="Pfam" id="PF13610"/>
    </source>
</evidence>
<protein>
    <recommendedName>
        <fullName evidence="5">DDE domain-containing protein</fullName>
    </recommendedName>
</protein>
<dbReference type="InterPro" id="IPR052183">
    <property type="entry name" value="IS_Transposase"/>
</dbReference>
<dbReference type="GO" id="GO:0006310">
    <property type="term" value="P:DNA recombination"/>
    <property type="evidence" value="ECO:0007669"/>
    <property type="project" value="UniProtKB-KW"/>
</dbReference>
<proteinExistence type="predicted"/>
<evidence type="ECO:0000256" key="4">
    <source>
        <dbReference type="ARBA" id="ARBA00023172"/>
    </source>
</evidence>
<reference evidence="6 7" key="1">
    <citation type="submission" date="2013-09" db="EMBL/GenBank/DDBJ databases">
        <title>Genome sequencing of Phaeobacter antarcticus sp. nov. SM1211.</title>
        <authorList>
            <person name="Zhang X.-Y."/>
            <person name="Liu C."/>
            <person name="Chen X.-L."/>
            <person name="Xie B.-B."/>
            <person name="Qin Q.-L."/>
            <person name="Rong J.-C."/>
            <person name="Zhang Y.-Z."/>
        </authorList>
    </citation>
    <scope>NUCLEOTIDE SEQUENCE [LARGE SCALE GENOMIC DNA]</scope>
    <source>
        <strain evidence="6 7">SM1211</strain>
    </source>
</reference>
<dbReference type="Pfam" id="PF13610">
    <property type="entry name" value="DDE_Tnp_IS240"/>
    <property type="match status" value="1"/>
</dbReference>
<dbReference type="EMBL" id="AWWI01000056">
    <property type="protein sequence ID" value="PIL20775.1"/>
    <property type="molecule type" value="Genomic_DNA"/>
</dbReference>
<comment type="function">
    <text evidence="1">Involved in the transposition of the insertion sequence.</text>
</comment>
<keyword evidence="4" id="KW-0233">DNA recombination</keyword>
<evidence type="ECO:0000256" key="2">
    <source>
        <dbReference type="ARBA" id="ARBA00022578"/>
    </source>
</evidence>
<dbReference type="Gene3D" id="3.30.420.10">
    <property type="entry name" value="Ribonuclease H-like superfamily/Ribonuclease H"/>
    <property type="match status" value="1"/>
</dbReference>
<dbReference type="AlphaFoldDB" id="A0A2G8RGR7"/>
<dbReference type="PANTHER" id="PTHR35528">
    <property type="entry name" value="BLL1675 PROTEIN"/>
    <property type="match status" value="1"/>
</dbReference>
<dbReference type="InterPro" id="IPR047930">
    <property type="entry name" value="Transpos_IS6"/>
</dbReference>
<dbReference type="NCBIfam" id="NF033587">
    <property type="entry name" value="transpos_IS6"/>
    <property type="match status" value="1"/>
</dbReference>
<accession>A0A2G8RGR7</accession>
<comment type="caution">
    <text evidence="6">The sequence shown here is derived from an EMBL/GenBank/DDBJ whole genome shotgun (WGS) entry which is preliminary data.</text>
</comment>
<dbReference type="SUPFAM" id="SSF53098">
    <property type="entry name" value="Ribonuclease H-like"/>
    <property type="match status" value="1"/>
</dbReference>
<evidence type="ECO:0000256" key="3">
    <source>
        <dbReference type="ARBA" id="ARBA00023125"/>
    </source>
</evidence>
<dbReference type="InterPro" id="IPR032874">
    <property type="entry name" value="DDE_dom"/>
</dbReference>
<feature type="domain" description="DDE" evidence="5">
    <location>
        <begin position="79"/>
        <end position="206"/>
    </location>
</feature>
<sequence length="237" mass="27210">MRLTQGDDIVCPLLGPEGPSLSALGYWLCRFALSLQDVEDLLAERGITVSHETVRVWVAKFGTQIAAKIRRDRPQPADKWHLDEVAIPIRGKKHWLWRAVDGNGDTLEILVQSRRNAKAAKWFLRKIMKRWGIPRVIITDKLRSYGVDTRELCPGVDHRLNKGLNNRSEASHRHTRRREKIFDRFKSARQAQMFLSVHDQTAALFRAKSHRINAADYRSIRTNAQGLWVGYVGEIVA</sequence>
<evidence type="ECO:0000313" key="7">
    <source>
        <dbReference type="Proteomes" id="UP000231259"/>
    </source>
</evidence>